<dbReference type="VEuPathDB" id="TriTrypDB:Tc_MARK_3395"/>
<sequence length="526" mass="59773">MSTSSIDGMDGLIGAATAFLRAMGDDQREGSIEWMERRKQALFEGETRDEEMGVSELLERVHERLSGDSKGIAVGAKMPTGVDAKGGTYWFGKRPLPGLTEEEVDAALQWLSEEERRQLADEFDALRNDGFVILRTRHVDPVPVGETVVKRDSETHDGDNGGNSDNADIPMNPNRSDGKSMFFGGNLLEVSYDEEAWPLSTRREICAMAPEGQETEKKAAASFDKPNMYSRDAAAPKTVFSSDSLECATPSYEKEQSDYIRDKVRMMLLANRVAKDVERKIVDAALGVAQEWRTERERRLELLLERQTEALRDAVRVMESLKTLHRRAMGEYVENPYLMQTWQRNESAQVCHKCRRPFNLLVMRHHCRRCGLIFCQRCSSYAGMLPDKNAKRQVASQWLRLCQDCYEICCEYQKCVSTSFAVPRGRCERESRAPETPSSILLSKYPNDDGVLEDKLPPFYVVLPEEWYTVRTITASGWLNVIRNVPYMFCENFQDGVSSLSRMARPGLERLLSSTTESVKRITDEK</sequence>
<dbReference type="SUPFAM" id="SSF57903">
    <property type="entry name" value="FYVE/PHD zinc finger"/>
    <property type="match status" value="1"/>
</dbReference>
<dbReference type="VEuPathDB" id="TriTrypDB:TCSYLVIO_005379"/>
<keyword evidence="3" id="KW-0862">Zinc</keyword>
<feature type="domain" description="FYVE-type" evidence="6">
    <location>
        <begin position="345"/>
        <end position="407"/>
    </location>
</feature>
<dbReference type="Pfam" id="PF01363">
    <property type="entry name" value="FYVE"/>
    <property type="match status" value="1"/>
</dbReference>
<dbReference type="PANTHER" id="PTHR39490:SF8">
    <property type="entry name" value="ZINC FINGER FYVE DOMAIN-CONTAINING PROTEIN 21"/>
    <property type="match status" value="1"/>
</dbReference>
<reference evidence="7 8" key="1">
    <citation type="journal article" date="2018" name="Microb. Genom.">
        <title>Expanding an expanded genome: long-read sequencing of Trypanosoma cruzi.</title>
        <authorList>
            <person name="Berna L."/>
            <person name="Rodriguez M."/>
            <person name="Chiribao M.L."/>
            <person name="Parodi-Talice A."/>
            <person name="Pita S."/>
            <person name="Rijo G."/>
            <person name="Alvarez-Valin F."/>
            <person name="Robello C."/>
        </authorList>
    </citation>
    <scope>NUCLEOTIDE SEQUENCE [LARGE SCALE GENOMIC DNA]</scope>
    <source>
        <strain evidence="7 8">Dm28c</strain>
    </source>
</reference>
<evidence type="ECO:0000256" key="4">
    <source>
        <dbReference type="PROSITE-ProRule" id="PRU00091"/>
    </source>
</evidence>
<dbReference type="AlphaFoldDB" id="A0A2V2UV01"/>
<proteinExistence type="predicted"/>
<dbReference type="VEuPathDB" id="TriTrypDB:TcCL_NonESM05051"/>
<dbReference type="VEuPathDB" id="TriTrypDB:C3747_68g52"/>
<gene>
    <name evidence="7" type="ORF">C4B63_80g30</name>
</gene>
<evidence type="ECO:0000256" key="3">
    <source>
        <dbReference type="ARBA" id="ARBA00022833"/>
    </source>
</evidence>
<name>A0A2V2UV01_TRYCR</name>
<evidence type="ECO:0000313" key="7">
    <source>
        <dbReference type="EMBL" id="PWU88075.1"/>
    </source>
</evidence>
<organism evidence="7 8">
    <name type="scientific">Trypanosoma cruzi</name>
    <dbReference type="NCBI Taxonomy" id="5693"/>
    <lineage>
        <taxon>Eukaryota</taxon>
        <taxon>Discoba</taxon>
        <taxon>Euglenozoa</taxon>
        <taxon>Kinetoplastea</taxon>
        <taxon>Metakinetoplastina</taxon>
        <taxon>Trypanosomatida</taxon>
        <taxon>Trypanosomatidae</taxon>
        <taxon>Trypanosoma</taxon>
        <taxon>Schizotrypanum</taxon>
    </lineage>
</organism>
<accession>A0A2V2UV01</accession>
<feature type="compositionally biased region" description="Basic and acidic residues" evidence="5">
    <location>
        <begin position="150"/>
        <end position="159"/>
    </location>
</feature>
<evidence type="ECO:0000313" key="8">
    <source>
        <dbReference type="Proteomes" id="UP000246121"/>
    </source>
</evidence>
<comment type="caution">
    <text evidence="7">The sequence shown here is derived from an EMBL/GenBank/DDBJ whole genome shotgun (WGS) entry which is preliminary data.</text>
</comment>
<dbReference type="VEuPathDB" id="TriTrypDB:TCDM_05798"/>
<dbReference type="VEuPathDB" id="TriTrypDB:TcBrA4_0035290"/>
<dbReference type="PANTHER" id="PTHR39490">
    <property type="entry name" value="ARRESTIN DOMAIN-CONTAINING PROTEIN D"/>
    <property type="match status" value="1"/>
</dbReference>
<keyword evidence="2 4" id="KW-0863">Zinc-finger</keyword>
<feature type="region of interest" description="Disordered" evidence="5">
    <location>
        <begin position="150"/>
        <end position="176"/>
    </location>
</feature>
<dbReference type="Proteomes" id="UP000246121">
    <property type="component" value="Unassembled WGS sequence"/>
</dbReference>
<dbReference type="VEuPathDB" id="TriTrypDB:TcCLB.508707.130"/>
<evidence type="ECO:0000256" key="5">
    <source>
        <dbReference type="SAM" id="MobiDB-lite"/>
    </source>
</evidence>
<evidence type="ECO:0000259" key="6">
    <source>
        <dbReference type="PROSITE" id="PS50178"/>
    </source>
</evidence>
<dbReference type="VEuPathDB" id="TriTrypDB:TcCLB.509073.80"/>
<dbReference type="InterPro" id="IPR013083">
    <property type="entry name" value="Znf_RING/FYVE/PHD"/>
</dbReference>
<dbReference type="VEuPathDB" id="TriTrypDB:BCY84_08332"/>
<dbReference type="VEuPathDB" id="TriTrypDB:TcG_04136"/>
<dbReference type="Gene3D" id="3.30.40.10">
    <property type="entry name" value="Zinc/RING finger domain, C3HC4 (zinc finger)"/>
    <property type="match status" value="1"/>
</dbReference>
<dbReference type="InterPro" id="IPR000306">
    <property type="entry name" value="Znf_FYVE"/>
</dbReference>
<dbReference type="InterPro" id="IPR011011">
    <property type="entry name" value="Znf_FYVE_PHD"/>
</dbReference>
<protein>
    <recommendedName>
        <fullName evidence="6">FYVE-type domain-containing protein</fullName>
    </recommendedName>
</protein>
<dbReference type="GO" id="GO:0008270">
    <property type="term" value="F:zinc ion binding"/>
    <property type="evidence" value="ECO:0007669"/>
    <property type="project" value="UniProtKB-KW"/>
</dbReference>
<keyword evidence="1" id="KW-0479">Metal-binding</keyword>
<dbReference type="VEuPathDB" id="TriTrypDB:ECC02_004030"/>
<dbReference type="EMBL" id="PRFA01000080">
    <property type="protein sequence ID" value="PWU88075.1"/>
    <property type="molecule type" value="Genomic_DNA"/>
</dbReference>
<dbReference type="InterPro" id="IPR017455">
    <property type="entry name" value="Znf_FYVE-rel"/>
</dbReference>
<dbReference type="OrthoDB" id="660555at2759"/>
<evidence type="ECO:0000256" key="1">
    <source>
        <dbReference type="ARBA" id="ARBA00022723"/>
    </source>
</evidence>
<dbReference type="PROSITE" id="PS50178">
    <property type="entry name" value="ZF_FYVE"/>
    <property type="match status" value="1"/>
</dbReference>
<dbReference type="VEuPathDB" id="TriTrypDB:TcYC6_0050690"/>
<evidence type="ECO:0000256" key="2">
    <source>
        <dbReference type="ARBA" id="ARBA00022771"/>
    </source>
</evidence>
<dbReference type="InterPro" id="IPR052113">
    <property type="entry name" value="FYVE-type_Zinc_Finger"/>
</dbReference>
<dbReference type="SMART" id="SM00064">
    <property type="entry name" value="FYVE"/>
    <property type="match status" value="1"/>
</dbReference>
<dbReference type="VEuPathDB" id="TriTrypDB:C4B63_80g30"/>